<dbReference type="EMBL" id="BQNB010012154">
    <property type="protein sequence ID" value="GJS99893.1"/>
    <property type="molecule type" value="Genomic_DNA"/>
</dbReference>
<proteinExistence type="predicted"/>
<comment type="caution">
    <text evidence="1">The sequence shown here is derived from an EMBL/GenBank/DDBJ whole genome shotgun (WGS) entry which is preliminary data.</text>
</comment>
<organism evidence="1 2">
    <name type="scientific">Tanacetum coccineum</name>
    <dbReference type="NCBI Taxonomy" id="301880"/>
    <lineage>
        <taxon>Eukaryota</taxon>
        <taxon>Viridiplantae</taxon>
        <taxon>Streptophyta</taxon>
        <taxon>Embryophyta</taxon>
        <taxon>Tracheophyta</taxon>
        <taxon>Spermatophyta</taxon>
        <taxon>Magnoliopsida</taxon>
        <taxon>eudicotyledons</taxon>
        <taxon>Gunneridae</taxon>
        <taxon>Pentapetalae</taxon>
        <taxon>asterids</taxon>
        <taxon>campanulids</taxon>
        <taxon>Asterales</taxon>
        <taxon>Asteraceae</taxon>
        <taxon>Asteroideae</taxon>
        <taxon>Anthemideae</taxon>
        <taxon>Anthemidinae</taxon>
        <taxon>Tanacetum</taxon>
    </lineage>
</organism>
<evidence type="ECO:0000313" key="1">
    <source>
        <dbReference type="EMBL" id="GJS99893.1"/>
    </source>
</evidence>
<reference evidence="1" key="2">
    <citation type="submission" date="2022-01" db="EMBL/GenBank/DDBJ databases">
        <authorList>
            <person name="Yamashiro T."/>
            <person name="Shiraishi A."/>
            <person name="Satake H."/>
            <person name="Nakayama K."/>
        </authorList>
    </citation>
    <scope>NUCLEOTIDE SEQUENCE</scope>
</reference>
<dbReference type="Proteomes" id="UP001151760">
    <property type="component" value="Unassembled WGS sequence"/>
</dbReference>
<name>A0ABQ5AFI0_9ASTR</name>
<accession>A0ABQ5AFI0</accession>
<evidence type="ECO:0000313" key="2">
    <source>
        <dbReference type="Proteomes" id="UP001151760"/>
    </source>
</evidence>
<sequence>MNIVNGVLARGVDLVLVKDFASYALQKKLLQQRWWPSLRIFSFFLLRVDDDDEEELYYAITPEFNHKRLSHHGGGKHLDTILEMVIGEFIKSSVGDLVKTHEFNPIHNEDLDFTPKNDRFDTESYLLESLLNHDTLMASSLKIDSLLGIISNIYSQGVLSCTGADSENNVKFPPQNSHEYVSYWCCGGWEKTFGGSLKEFGFGLSMDEFSLLEAHMKQNPLLRPDPHLLQVHRLQCSSSSKDLPMKLNMMDEDVWGCEGELGSRTKLSTELTFEQQCSLLYKLT</sequence>
<reference evidence="1" key="1">
    <citation type="journal article" date="2022" name="Int. J. Mol. Sci.">
        <title>Draft Genome of Tanacetum Coccineum: Genomic Comparison of Closely Related Tanacetum-Family Plants.</title>
        <authorList>
            <person name="Yamashiro T."/>
            <person name="Shiraishi A."/>
            <person name="Nakayama K."/>
            <person name="Satake H."/>
        </authorList>
    </citation>
    <scope>NUCLEOTIDE SEQUENCE</scope>
</reference>
<protein>
    <submittedName>
        <fullName evidence="1">Uncharacterized protein</fullName>
    </submittedName>
</protein>
<gene>
    <name evidence="1" type="ORF">Tco_0821063</name>
</gene>
<keyword evidence="2" id="KW-1185">Reference proteome</keyword>